<dbReference type="Proteomes" id="UP000444980">
    <property type="component" value="Unassembled WGS sequence"/>
</dbReference>
<dbReference type="PANTHER" id="PTHR10963">
    <property type="entry name" value="GLYCOSYL HYDROLASE-RELATED"/>
    <property type="match status" value="1"/>
</dbReference>
<feature type="signal peptide" evidence="1">
    <location>
        <begin position="1"/>
        <end position="32"/>
    </location>
</feature>
<dbReference type="InterPro" id="IPR013320">
    <property type="entry name" value="ConA-like_dom_sf"/>
</dbReference>
<dbReference type="PANTHER" id="PTHR10963:SF60">
    <property type="entry name" value="GRAM-NEGATIVE BACTERIA-BINDING PROTEIN 1-RELATED"/>
    <property type="match status" value="1"/>
</dbReference>
<keyword evidence="1" id="KW-0732">Signal</keyword>
<accession>A0A7I9V0B5</accession>
<evidence type="ECO:0000313" key="4">
    <source>
        <dbReference type="Proteomes" id="UP000444980"/>
    </source>
</evidence>
<dbReference type="GO" id="GO:0004553">
    <property type="term" value="F:hydrolase activity, hydrolyzing O-glycosyl compounds"/>
    <property type="evidence" value="ECO:0007669"/>
    <property type="project" value="InterPro"/>
</dbReference>
<dbReference type="EMBL" id="BJOU01000002">
    <property type="protein sequence ID" value="GED98583.1"/>
    <property type="molecule type" value="Genomic_DNA"/>
</dbReference>
<evidence type="ECO:0000256" key="1">
    <source>
        <dbReference type="SAM" id="SignalP"/>
    </source>
</evidence>
<feature type="domain" description="GH16" evidence="2">
    <location>
        <begin position="32"/>
        <end position="269"/>
    </location>
</feature>
<organism evidence="3 4">
    <name type="scientific">Gordonia crocea</name>
    <dbReference type="NCBI Taxonomy" id="589162"/>
    <lineage>
        <taxon>Bacteria</taxon>
        <taxon>Bacillati</taxon>
        <taxon>Actinomycetota</taxon>
        <taxon>Actinomycetes</taxon>
        <taxon>Mycobacteriales</taxon>
        <taxon>Gordoniaceae</taxon>
        <taxon>Gordonia</taxon>
    </lineage>
</organism>
<protein>
    <recommendedName>
        <fullName evidence="2">GH16 domain-containing protein</fullName>
    </recommendedName>
</protein>
<dbReference type="PROSITE" id="PS51257">
    <property type="entry name" value="PROKAR_LIPOPROTEIN"/>
    <property type="match status" value="1"/>
</dbReference>
<name>A0A7I9V0B5_9ACTN</name>
<dbReference type="CDD" id="cd00413">
    <property type="entry name" value="Glyco_hydrolase_16"/>
    <property type="match status" value="1"/>
</dbReference>
<dbReference type="AlphaFoldDB" id="A0A7I9V0B5"/>
<evidence type="ECO:0000313" key="3">
    <source>
        <dbReference type="EMBL" id="GED98583.1"/>
    </source>
</evidence>
<dbReference type="GO" id="GO:0005975">
    <property type="term" value="P:carbohydrate metabolic process"/>
    <property type="evidence" value="ECO:0007669"/>
    <property type="project" value="InterPro"/>
</dbReference>
<dbReference type="InterPro" id="IPR050546">
    <property type="entry name" value="Glycosyl_Hydrlase_16"/>
</dbReference>
<dbReference type="InterPro" id="IPR000757">
    <property type="entry name" value="Beta-glucanase-like"/>
</dbReference>
<evidence type="ECO:0000259" key="2">
    <source>
        <dbReference type="PROSITE" id="PS51762"/>
    </source>
</evidence>
<feature type="chain" id="PRO_5029558718" description="GH16 domain-containing protein" evidence="1">
    <location>
        <begin position="33"/>
        <end position="270"/>
    </location>
</feature>
<gene>
    <name evidence="3" type="ORF">nbrc107697_26220</name>
</gene>
<dbReference type="Pfam" id="PF00722">
    <property type="entry name" value="Glyco_hydro_16"/>
    <property type="match status" value="1"/>
</dbReference>
<sequence>MKLGHQFSRALLGGLVAAMAGASTIGCGNAGAAVSGVPAPRGNVLGWQHVYTDDFSGKALNRARWSRYSGTPGGDPASSWSPSHVRVGGSKLVLMGYRDGGRLVTGGVSNWRNAQLYGKWEVRARADASDEVTFHFLLWPRNEVWPPEIDFAESFGGARTKVDAFLHWRDAAGKRQKRQRVLRGDFTKWNTFGVEWTPSLVRYTINGRVWATETGGIVPSTPMWLGLQAQAGGCAKRAQWGGKRCPTVGTPAVTRVEIDWVAVYRPGLAL</sequence>
<reference evidence="4" key="1">
    <citation type="submission" date="2019-06" db="EMBL/GenBank/DDBJ databases">
        <title>Gordonia isolated from sludge of a wastewater treatment plant.</title>
        <authorList>
            <person name="Tamura T."/>
            <person name="Aoyama K."/>
            <person name="Kang Y."/>
            <person name="Saito S."/>
            <person name="Akiyama N."/>
            <person name="Yazawa K."/>
            <person name="Gonoi T."/>
            <person name="Mikami Y."/>
        </authorList>
    </citation>
    <scope>NUCLEOTIDE SEQUENCE [LARGE SCALE GENOMIC DNA]</scope>
    <source>
        <strain evidence="4">NBRC 107697</strain>
    </source>
</reference>
<dbReference type="PROSITE" id="PS51762">
    <property type="entry name" value="GH16_2"/>
    <property type="match status" value="1"/>
</dbReference>
<comment type="caution">
    <text evidence="3">The sequence shown here is derived from an EMBL/GenBank/DDBJ whole genome shotgun (WGS) entry which is preliminary data.</text>
</comment>
<keyword evidence="4" id="KW-1185">Reference proteome</keyword>
<dbReference type="Gene3D" id="2.60.120.200">
    <property type="match status" value="1"/>
</dbReference>
<proteinExistence type="predicted"/>
<dbReference type="SUPFAM" id="SSF49899">
    <property type="entry name" value="Concanavalin A-like lectins/glucanases"/>
    <property type="match status" value="1"/>
</dbReference>